<dbReference type="Gene3D" id="3.80.10.10">
    <property type="entry name" value="Ribonuclease Inhibitor"/>
    <property type="match status" value="1"/>
</dbReference>
<organism evidence="1 2">
    <name type="scientific">Funneliformis mosseae</name>
    <name type="common">Endomycorrhizal fungus</name>
    <name type="synonym">Glomus mosseae</name>
    <dbReference type="NCBI Taxonomy" id="27381"/>
    <lineage>
        <taxon>Eukaryota</taxon>
        <taxon>Fungi</taxon>
        <taxon>Fungi incertae sedis</taxon>
        <taxon>Mucoromycota</taxon>
        <taxon>Glomeromycotina</taxon>
        <taxon>Glomeromycetes</taxon>
        <taxon>Glomerales</taxon>
        <taxon>Glomeraceae</taxon>
        <taxon>Funneliformis</taxon>
    </lineage>
</organism>
<gene>
    <name evidence="1" type="ORF">FMOSSE_LOCUS7103</name>
</gene>
<dbReference type="AlphaFoldDB" id="A0A9N9BGM3"/>
<dbReference type="InterPro" id="IPR032675">
    <property type="entry name" value="LRR_dom_sf"/>
</dbReference>
<protein>
    <submittedName>
        <fullName evidence="1">5908_t:CDS:1</fullName>
    </submittedName>
</protein>
<evidence type="ECO:0000313" key="2">
    <source>
        <dbReference type="Proteomes" id="UP000789375"/>
    </source>
</evidence>
<sequence length="527" mass="61891">MTNFPIEVIQKIVTHLQDVRNPNYLFSALMVNREWCKVSVPLLWELTLDYSPDKYNSYKCIRTYLSNADEESRIFLTHHGMDLLSSPPWTSFNYATYLNSINYHHLAVLIESYLSKINNRNFDDFISAKERLLFQELCKLFMKRSRSMKRIIIPDTIRLDGIIGEIPYITRYDGASRCLKGLKELYCYWNFSETFYKSILQICKNIQVIKIYIDAYYDVDSLASLISLQNNLKQLKIEVQEIIVGSIISNDYCTPLFNSILKQSHSIQKLELVNFSFRYADGKTLERLIDCKYLRFLSIYQCKFLENQQFRSIDNFQKLEEFYYCHRDDDIFPEELLVGIFQTANTRLRKIKLSYHTVKVICAITYNCLNVEILNLSTLPLSHKIILKIFNSCTRLKHFTFEGERGNNENNTLIQMSKYVPITLETLEIKMYLQNPWVFSATSLKVFLEASKSLRLLKIIHKEPQQTLDQQFSNPLTPRNSSMKTLSKDHFDVIEELGIGLYMSSGIKFSKKLYPNYVHTIVIPSKK</sequence>
<evidence type="ECO:0000313" key="1">
    <source>
        <dbReference type="EMBL" id="CAG8563957.1"/>
    </source>
</evidence>
<dbReference type="Proteomes" id="UP000789375">
    <property type="component" value="Unassembled WGS sequence"/>
</dbReference>
<comment type="caution">
    <text evidence="1">The sequence shown here is derived from an EMBL/GenBank/DDBJ whole genome shotgun (WGS) entry which is preliminary data.</text>
</comment>
<proteinExistence type="predicted"/>
<dbReference type="SUPFAM" id="SSF52047">
    <property type="entry name" value="RNI-like"/>
    <property type="match status" value="1"/>
</dbReference>
<keyword evidence="2" id="KW-1185">Reference proteome</keyword>
<name>A0A9N9BGM3_FUNMO</name>
<accession>A0A9N9BGM3</accession>
<reference evidence="1" key="1">
    <citation type="submission" date="2021-06" db="EMBL/GenBank/DDBJ databases">
        <authorList>
            <person name="Kallberg Y."/>
            <person name="Tangrot J."/>
            <person name="Rosling A."/>
        </authorList>
    </citation>
    <scope>NUCLEOTIDE SEQUENCE</scope>
    <source>
        <strain evidence="1">87-6 pot B 2015</strain>
    </source>
</reference>
<dbReference type="EMBL" id="CAJVPP010001602">
    <property type="protein sequence ID" value="CAG8563957.1"/>
    <property type="molecule type" value="Genomic_DNA"/>
</dbReference>